<proteinExistence type="predicted"/>
<keyword evidence="3" id="KW-1185">Reference proteome</keyword>
<dbReference type="InParanoid" id="E1ZJG8"/>
<dbReference type="AlphaFoldDB" id="E1ZJG8"/>
<organism evidence="3">
    <name type="scientific">Chlorella variabilis</name>
    <name type="common">Green alga</name>
    <dbReference type="NCBI Taxonomy" id="554065"/>
    <lineage>
        <taxon>Eukaryota</taxon>
        <taxon>Viridiplantae</taxon>
        <taxon>Chlorophyta</taxon>
        <taxon>core chlorophytes</taxon>
        <taxon>Trebouxiophyceae</taxon>
        <taxon>Chlorellales</taxon>
        <taxon>Chlorellaceae</taxon>
        <taxon>Chlorella clade</taxon>
        <taxon>Chlorella</taxon>
    </lineage>
</organism>
<sequence length="117" mass="12349">MARLLLLAVVALALGAHGAAAARRLSANTTSSLGFDPATDSYTMFVQLAQGATLAPKEQGANAFTLTLDGTTPLIFTFKDRPDRQTSVAALDDFLGSFPMKPSNPTRIRGRIGRGLQ</sequence>
<dbReference type="KEGG" id="cvr:CHLNCDRAFT_135969"/>
<dbReference type="GeneID" id="17353532"/>
<protein>
    <submittedName>
        <fullName evidence="2">Uncharacterized protein</fullName>
    </submittedName>
</protein>
<evidence type="ECO:0000313" key="3">
    <source>
        <dbReference type="Proteomes" id="UP000008141"/>
    </source>
</evidence>
<accession>E1ZJG8</accession>
<dbReference type="RefSeq" id="XP_005846093.1">
    <property type="nucleotide sequence ID" value="XM_005846031.1"/>
</dbReference>
<keyword evidence="1" id="KW-0732">Signal</keyword>
<reference evidence="2 3" key="1">
    <citation type="journal article" date="2010" name="Plant Cell">
        <title>The Chlorella variabilis NC64A genome reveals adaptation to photosymbiosis, coevolution with viruses, and cryptic sex.</title>
        <authorList>
            <person name="Blanc G."/>
            <person name="Duncan G."/>
            <person name="Agarkova I."/>
            <person name="Borodovsky M."/>
            <person name="Gurnon J."/>
            <person name="Kuo A."/>
            <person name="Lindquist E."/>
            <person name="Lucas S."/>
            <person name="Pangilinan J."/>
            <person name="Polle J."/>
            <person name="Salamov A."/>
            <person name="Terry A."/>
            <person name="Yamada T."/>
            <person name="Dunigan D.D."/>
            <person name="Grigoriev I.V."/>
            <person name="Claverie J.M."/>
            <person name="Van Etten J.L."/>
        </authorList>
    </citation>
    <scope>NUCLEOTIDE SEQUENCE [LARGE SCALE GENOMIC DNA]</scope>
    <source>
        <strain evidence="2 3">NC64A</strain>
    </source>
</reference>
<dbReference type="Proteomes" id="UP000008141">
    <property type="component" value="Unassembled WGS sequence"/>
</dbReference>
<gene>
    <name evidence="2" type="ORF">CHLNCDRAFT_135969</name>
</gene>
<dbReference type="EMBL" id="GL433849">
    <property type="protein sequence ID" value="EFN53991.1"/>
    <property type="molecule type" value="Genomic_DNA"/>
</dbReference>
<feature type="signal peptide" evidence="1">
    <location>
        <begin position="1"/>
        <end position="21"/>
    </location>
</feature>
<name>E1ZJG8_CHLVA</name>
<feature type="chain" id="PRO_5003156484" evidence="1">
    <location>
        <begin position="22"/>
        <end position="117"/>
    </location>
</feature>
<evidence type="ECO:0000256" key="1">
    <source>
        <dbReference type="SAM" id="SignalP"/>
    </source>
</evidence>
<evidence type="ECO:0000313" key="2">
    <source>
        <dbReference type="EMBL" id="EFN53991.1"/>
    </source>
</evidence>